<dbReference type="EMBL" id="JYDW01004145">
    <property type="protein sequence ID" value="KRZ25651.1"/>
    <property type="molecule type" value="Genomic_DNA"/>
</dbReference>
<evidence type="ECO:0000313" key="3">
    <source>
        <dbReference type="Proteomes" id="UP000054721"/>
    </source>
</evidence>
<sequence>MAQSLKDLVRKDEGLTRWEAESGESLDASGPQTSTAL</sequence>
<dbReference type="AlphaFoldDB" id="A0A0V1ISE1"/>
<feature type="compositionally biased region" description="Basic and acidic residues" evidence="1">
    <location>
        <begin position="7"/>
        <end position="20"/>
    </location>
</feature>
<evidence type="ECO:0000313" key="2">
    <source>
        <dbReference type="EMBL" id="KRZ25651.1"/>
    </source>
</evidence>
<comment type="caution">
    <text evidence="2">The sequence shown here is derived from an EMBL/GenBank/DDBJ whole genome shotgun (WGS) entry which is preliminary data.</text>
</comment>
<keyword evidence="3" id="KW-1185">Reference proteome</keyword>
<reference evidence="2 3" key="1">
    <citation type="submission" date="2015-05" db="EMBL/GenBank/DDBJ databases">
        <title>Evolution of Trichinella species and genotypes.</title>
        <authorList>
            <person name="Korhonen P.K."/>
            <person name="Edoardo P."/>
            <person name="Giuseppe L.R."/>
            <person name="Gasser R.B."/>
        </authorList>
    </citation>
    <scope>NUCLEOTIDE SEQUENCE [LARGE SCALE GENOMIC DNA]</scope>
    <source>
        <strain evidence="2">ISS10</strain>
    </source>
</reference>
<organism evidence="2 3">
    <name type="scientific">Trichinella nativa</name>
    <dbReference type="NCBI Taxonomy" id="6335"/>
    <lineage>
        <taxon>Eukaryota</taxon>
        <taxon>Metazoa</taxon>
        <taxon>Ecdysozoa</taxon>
        <taxon>Nematoda</taxon>
        <taxon>Enoplea</taxon>
        <taxon>Dorylaimia</taxon>
        <taxon>Trichinellida</taxon>
        <taxon>Trichinellidae</taxon>
        <taxon>Trichinella</taxon>
    </lineage>
</organism>
<dbReference type="Proteomes" id="UP000054721">
    <property type="component" value="Unassembled WGS sequence"/>
</dbReference>
<evidence type="ECO:0000256" key="1">
    <source>
        <dbReference type="SAM" id="MobiDB-lite"/>
    </source>
</evidence>
<name>A0A0V1ISE1_9BILA</name>
<protein>
    <submittedName>
        <fullName evidence="2">Uncharacterized protein</fullName>
    </submittedName>
</protein>
<feature type="region of interest" description="Disordered" evidence="1">
    <location>
        <begin position="1"/>
        <end position="37"/>
    </location>
</feature>
<proteinExistence type="predicted"/>
<gene>
    <name evidence="2" type="ORF">T02_3034</name>
</gene>
<accession>A0A0V1ISE1</accession>